<sequence length="145" mass="15755">MCPECFFSDVIFLWLPCLLLFFFFSSSSSFRSSPVYGFSGRPPGGAGCRERSQRSCLRPGGLLSLTRNPGLQRPFRSRRLCRAVACAPGIPTKGRRDVRGNAVSRTRSPSLRRGPAHCLPGATHPYESLSPGADTATTCRTDCPG</sequence>
<keyword evidence="2" id="KW-0472">Membrane</keyword>
<evidence type="ECO:0000256" key="1">
    <source>
        <dbReference type="SAM" id="MobiDB-lite"/>
    </source>
</evidence>
<keyword evidence="2" id="KW-0812">Transmembrane</keyword>
<evidence type="ECO:0000256" key="2">
    <source>
        <dbReference type="SAM" id="Phobius"/>
    </source>
</evidence>
<dbReference type="EMBL" id="UGEB01000005">
    <property type="protein sequence ID" value="STO41724.1"/>
    <property type="molecule type" value="Genomic_DNA"/>
</dbReference>
<dbReference type="AlphaFoldDB" id="A0A377HFY2"/>
<dbReference type="EMBL" id="UGEB01000005">
    <property type="protein sequence ID" value="STO41566.1"/>
    <property type="molecule type" value="Genomic_DNA"/>
</dbReference>
<protein>
    <submittedName>
        <fullName evidence="3">Uncharacterized protein</fullName>
    </submittedName>
</protein>
<keyword evidence="2" id="KW-1133">Transmembrane helix</keyword>
<organism evidence="3 5">
    <name type="scientific">Escherichia coli</name>
    <dbReference type="NCBI Taxonomy" id="562"/>
    <lineage>
        <taxon>Bacteria</taxon>
        <taxon>Pseudomonadati</taxon>
        <taxon>Pseudomonadota</taxon>
        <taxon>Gammaproteobacteria</taxon>
        <taxon>Enterobacterales</taxon>
        <taxon>Enterobacteriaceae</taxon>
        <taxon>Escherichia</taxon>
    </lineage>
</organism>
<accession>A0A377HFY2</accession>
<feature type="region of interest" description="Disordered" evidence="1">
    <location>
        <begin position="96"/>
        <end position="131"/>
    </location>
</feature>
<evidence type="ECO:0000313" key="4">
    <source>
        <dbReference type="EMBL" id="STO41724.1"/>
    </source>
</evidence>
<evidence type="ECO:0000313" key="3">
    <source>
        <dbReference type="EMBL" id="STO41566.1"/>
    </source>
</evidence>
<evidence type="ECO:0000313" key="5">
    <source>
        <dbReference type="Proteomes" id="UP000255543"/>
    </source>
</evidence>
<feature type="transmembrane region" description="Helical" evidence="2">
    <location>
        <begin position="6"/>
        <end position="24"/>
    </location>
</feature>
<dbReference type="Proteomes" id="UP000255543">
    <property type="component" value="Unassembled WGS sequence"/>
</dbReference>
<gene>
    <name evidence="3" type="ORF">NCTC8179_07183</name>
    <name evidence="4" type="ORF">NCTC8179_07344</name>
</gene>
<name>A0A377HFY2_ECOLX</name>
<reference evidence="3 5" key="1">
    <citation type="submission" date="2018-06" db="EMBL/GenBank/DDBJ databases">
        <authorList>
            <consortium name="Pathogen Informatics"/>
            <person name="Doyle S."/>
        </authorList>
    </citation>
    <scope>NUCLEOTIDE SEQUENCE [LARGE SCALE GENOMIC DNA]</scope>
    <source>
        <strain evidence="3 5">NCTC8179</strain>
    </source>
</reference>
<proteinExistence type="predicted"/>